<gene>
    <name evidence="2" type="ORF">POCTA_138.1.T0420029</name>
</gene>
<dbReference type="EMBL" id="CAJJDP010000042">
    <property type="protein sequence ID" value="CAD8162604.1"/>
    <property type="molecule type" value="Genomic_DNA"/>
</dbReference>
<evidence type="ECO:0000256" key="1">
    <source>
        <dbReference type="SAM" id="Coils"/>
    </source>
</evidence>
<evidence type="ECO:0000313" key="3">
    <source>
        <dbReference type="Proteomes" id="UP000683925"/>
    </source>
</evidence>
<keyword evidence="3" id="KW-1185">Reference proteome</keyword>
<reference evidence="2" key="1">
    <citation type="submission" date="2021-01" db="EMBL/GenBank/DDBJ databases">
        <authorList>
            <consortium name="Genoscope - CEA"/>
            <person name="William W."/>
        </authorList>
    </citation>
    <scope>NUCLEOTIDE SEQUENCE</scope>
</reference>
<evidence type="ECO:0000313" key="2">
    <source>
        <dbReference type="EMBL" id="CAD8162604.1"/>
    </source>
</evidence>
<organism evidence="2 3">
    <name type="scientific">Paramecium octaurelia</name>
    <dbReference type="NCBI Taxonomy" id="43137"/>
    <lineage>
        <taxon>Eukaryota</taxon>
        <taxon>Sar</taxon>
        <taxon>Alveolata</taxon>
        <taxon>Ciliophora</taxon>
        <taxon>Intramacronucleata</taxon>
        <taxon>Oligohymenophorea</taxon>
        <taxon>Peniculida</taxon>
        <taxon>Parameciidae</taxon>
        <taxon>Paramecium</taxon>
    </lineage>
</organism>
<keyword evidence="1" id="KW-0175">Coiled coil</keyword>
<dbReference type="AlphaFoldDB" id="A0A8S1UE30"/>
<dbReference type="Proteomes" id="UP000683925">
    <property type="component" value="Unassembled WGS sequence"/>
</dbReference>
<sequence>MILKIKINMNILKQKQEAQICALDTICQTHQLELIAVDLDLSDKAQIKFYCGKCLVEKINNNNLTTIEQSKERILQAKAKQQENNIKENQARLTYYKNILDQILDFKRSVDDTLEKIYKQIQQFIFPIQKEKQELQDYEQQLNYFEDIKQLSQLYSQECQKSQKLVEDNNFIDSIQSQLELLFNNSEYFQMLDTIKNTKGIIKDIKENNAIELIPLLIIKNDQKTLSLNRICSNHKKEIIMIDMDSQNKKIEDRFVCVHCISENPQIKYQPIENVNKLWNDYRVESEKIQEKYKIESRIKKSELFTQIAKMRKDHNKKLNDITEKLITEQFLVSDKEKNPNQIKNISIQTLNDEQLLRDLAQLIQKEKENVSQIQIITNLKSKESNFKNEIEFHLESLKQNGLQDIQQSLDILKDNSIEKTLIIKFSGILEQIKTYRQNEVNQKNEDNFIKEFQEFIESSKKCESQLNLFDEILTIYQQHIQKIQQIQQNVQIKQQDQKNNSEQVNTQYLNISNILNDYVNSFHNSTNQLKKYCNIQQLENDLTKLTESSRNLEFEKNNSINQMQQAFDQKLKEINGKLDLMEKEYKNAKKQSDLAHEENIHLKNLHKMEIKQLEDQCMQQPKYQQKINQNRNLANN</sequence>
<name>A0A8S1UE30_PAROT</name>
<comment type="caution">
    <text evidence="2">The sequence shown here is derived from an EMBL/GenBank/DDBJ whole genome shotgun (WGS) entry which is preliminary data.</text>
</comment>
<feature type="coiled-coil region" evidence="1">
    <location>
        <begin position="536"/>
        <end position="599"/>
    </location>
</feature>
<accession>A0A8S1UE30</accession>
<proteinExistence type="predicted"/>
<protein>
    <submittedName>
        <fullName evidence="2">Uncharacterized protein</fullName>
    </submittedName>
</protein>